<feature type="region of interest" description="Disordered" evidence="2">
    <location>
        <begin position="621"/>
        <end position="647"/>
    </location>
</feature>
<protein>
    <recommendedName>
        <fullName evidence="3">FHF complex subunit HOOK-interacting protein C-terminal domain-containing protein</fullName>
    </recommendedName>
</protein>
<accession>A0A4E0RLU9</accession>
<gene>
    <name evidence="4" type="ORF">D915_002403</name>
</gene>
<comment type="similarity">
    <text evidence="1">Belongs to the FHIP family.</text>
</comment>
<dbReference type="InterPro" id="IPR019384">
    <property type="entry name" value="FHIP"/>
</dbReference>
<dbReference type="InterPro" id="IPR045668">
    <property type="entry name" value="FHIP_KELAA_motif"/>
</dbReference>
<feature type="compositionally biased region" description="Polar residues" evidence="2">
    <location>
        <begin position="802"/>
        <end position="818"/>
    </location>
</feature>
<feature type="compositionally biased region" description="Basic and acidic residues" evidence="2">
    <location>
        <begin position="1169"/>
        <end position="1184"/>
    </location>
</feature>
<evidence type="ECO:0000259" key="3">
    <source>
        <dbReference type="Pfam" id="PF19314"/>
    </source>
</evidence>
<feature type="region of interest" description="Disordered" evidence="2">
    <location>
        <begin position="1165"/>
        <end position="1184"/>
    </location>
</feature>
<feature type="region of interest" description="Disordered" evidence="2">
    <location>
        <begin position="1289"/>
        <end position="1310"/>
    </location>
</feature>
<feature type="domain" description="FHF complex subunit HOOK-interacting protein C-terminal" evidence="3">
    <location>
        <begin position="1116"/>
        <end position="1165"/>
    </location>
</feature>
<feature type="compositionally biased region" description="Basic and acidic residues" evidence="2">
    <location>
        <begin position="295"/>
        <end position="314"/>
    </location>
</feature>
<evidence type="ECO:0000313" key="4">
    <source>
        <dbReference type="EMBL" id="THD26834.1"/>
    </source>
</evidence>
<dbReference type="EMBL" id="JXXN02000616">
    <property type="protein sequence ID" value="THD26834.1"/>
    <property type="molecule type" value="Genomic_DNA"/>
</dbReference>
<dbReference type="InterPro" id="IPR045669">
    <property type="entry name" value="FHIP_C"/>
</dbReference>
<dbReference type="Pfam" id="PF10257">
    <property type="entry name" value="RAI16-like"/>
    <property type="match status" value="1"/>
</dbReference>
<dbReference type="Pfam" id="PF19311">
    <property type="entry name" value="KELAA"/>
    <property type="match status" value="1"/>
</dbReference>
<keyword evidence="5" id="KW-1185">Reference proteome</keyword>
<sequence>MCAQFTESMEVADSVYPNERSSSTRESGVELTEDLSFFRRLSMGLVADCRHKMSSKLTQLNIESIHTANELNSLHADVDDAVDWSLSIDSNTAGPSDTMATSIERSMSFTSRESSCNIDSIFDLLIPFVFREGDLGWQARDAFLLVATYSNKDEDFSYSLAGNSSVCPVIATGLATLYAELPREMISNNYPQSWPELIQTVEEQEQKSTQFIEFFGALEFCESVLEVAHPLIQSSLLQFIHSGFFVSVLGFALTKPNVLEVITATVLLKEILVRTTNSAILPALLRFLLTTMPEEKHGTEPERRSAPDGDRHSTSSDVTEDQTGVNNHESREPMPTASTYMDLLISRLHYCNTLLGVATLSLFNTILNLNCEDVMFYLVLRHLVPFRDALFALGWSWPEPNTFVRASDDFLNLIASYQYGSTARRRRWTSSASSEGGSLNDSVAELNLDEDTESSEATTKTAATGIVTDSMVSSEWSEKSPPYPVRGMVDTTAGLSGQSGYLVPGEVGTRAVLPGGAPMAPLMPVHSESFSSPVMNGIDQVIDMSETRMDQFKHLFRRRKPQWDGPQSPTGVTPNDWLKYTNWARESIQRRVQACVSWRLVFDAIYPSAAQMAQFELSWNRTDSKERNSDTSEDDSVANHVHRVKSKPDITTSHKRFKCFVNHNPTTLSEKQLQGERTAQALHSAVAKLDIDTELDLDELDEPTDASHVLFKSAYPPIAPTEPSDGCMKNSNLTHRLNPTERMFSSRNQLNGDVVNGAVVREYQKVGPRQTKHSDYNYSDDADSTDSGCLVTDTRFIRDCQSQGTSLPTSTSERNLTPSRLNNHSLSNSSAVKSWYRLNFLESDSSDHVLEGESLNPAQLHTSNSTDELHEIDLSQKCPTSTPKNGRYHTEESMNLNHAEVRALLNASKNEDLEQFVQCLEDVHCASPKTAISKQRALSTDLQSYAIYFDHLLNGENDGRSSPRGPTHQYSHSVIVQKSFSHGEVNDQFKCSSGAVENGHRPDHTNTESSCTKNGPCVRSSCHLRQKKPLVADNAGTALNADATTNRRLSRSISHQTNKMADQFASTATHYLGALTRRHSAQEAEGLEKSDGLDDICPGTKHGSDYLNPTNIPNLGPFLTTIVARLESLPHNCFYANLYLTSILSSLASYSQPLLRAIMLLVPPNTSTERSRPDRASTESAKPEDLPAWRSLREAYSQLPYAVLCSVRKQLDLFSIQYTMCPPNGMTISFMALVMDAKQYFRHANEVPCPFTSSNHLSNNNGELDVPNKESWRSRVSFFRRIFNRSKKNAQYSAQNKPRPGPICIEESTPNRVSVNLSPHAYPQPGRHKMSTRQVSHYTWLPEVGLPSHSSLIATSNLKHTKLQSEKLKKNRKSNQKQPSPPHLKQRQSKRNSVLRPSSSIQSESGEKDNTDWPIVQRMVLCAVIFEEFCKEMAALCIEHSVRS</sequence>
<dbReference type="PANTHER" id="PTHR21705:SF11">
    <property type="entry name" value="FHIP FAMILY PROTEIN CG3558"/>
    <property type="match status" value="1"/>
</dbReference>
<proteinExistence type="inferred from homology"/>
<dbReference type="PANTHER" id="PTHR21705">
    <property type="entry name" value="RAI16 PROTEIN-RELATED"/>
    <property type="match status" value="1"/>
</dbReference>
<evidence type="ECO:0000256" key="1">
    <source>
        <dbReference type="ARBA" id="ARBA00024336"/>
    </source>
</evidence>
<evidence type="ECO:0000256" key="2">
    <source>
        <dbReference type="SAM" id="MobiDB-lite"/>
    </source>
</evidence>
<name>A0A4E0RLU9_FASHE</name>
<feature type="compositionally biased region" description="Polar residues" evidence="2">
    <location>
        <begin position="1391"/>
        <end position="1404"/>
    </location>
</feature>
<feature type="compositionally biased region" description="Polar residues" evidence="2">
    <location>
        <begin position="315"/>
        <end position="327"/>
    </location>
</feature>
<feature type="region of interest" description="Disordered" evidence="2">
    <location>
        <begin position="295"/>
        <end position="334"/>
    </location>
</feature>
<feature type="region of interest" description="Disordered" evidence="2">
    <location>
        <begin position="802"/>
        <end position="822"/>
    </location>
</feature>
<comment type="caution">
    <text evidence="4">The sequence shown here is derived from an EMBL/GenBank/DDBJ whole genome shotgun (WGS) entry which is preliminary data.</text>
</comment>
<feature type="region of interest" description="Disordered" evidence="2">
    <location>
        <begin position="1361"/>
        <end position="1409"/>
    </location>
</feature>
<dbReference type="Proteomes" id="UP000230066">
    <property type="component" value="Unassembled WGS sequence"/>
</dbReference>
<organism evidence="4 5">
    <name type="scientific">Fasciola hepatica</name>
    <name type="common">Liver fluke</name>
    <dbReference type="NCBI Taxonomy" id="6192"/>
    <lineage>
        <taxon>Eukaryota</taxon>
        <taxon>Metazoa</taxon>
        <taxon>Spiralia</taxon>
        <taxon>Lophotrochozoa</taxon>
        <taxon>Platyhelminthes</taxon>
        <taxon>Trematoda</taxon>
        <taxon>Digenea</taxon>
        <taxon>Plagiorchiida</taxon>
        <taxon>Echinostomata</taxon>
        <taxon>Echinostomatoidea</taxon>
        <taxon>Fasciolidae</taxon>
        <taxon>Fasciola</taxon>
    </lineage>
</organism>
<dbReference type="Pfam" id="PF19314">
    <property type="entry name" value="DUF5917"/>
    <property type="match status" value="1"/>
</dbReference>
<reference evidence="4" key="1">
    <citation type="submission" date="2019-03" db="EMBL/GenBank/DDBJ databases">
        <title>Improved annotation for the trematode Fasciola hepatica.</title>
        <authorList>
            <person name="Choi Y.-J."/>
            <person name="Martin J."/>
            <person name="Mitreva M."/>
        </authorList>
    </citation>
    <scope>NUCLEOTIDE SEQUENCE [LARGE SCALE GENOMIC DNA]</scope>
</reference>
<evidence type="ECO:0000313" key="5">
    <source>
        <dbReference type="Proteomes" id="UP000230066"/>
    </source>
</evidence>